<dbReference type="AlphaFoldDB" id="A0A484KD47"/>
<evidence type="ECO:0000313" key="2">
    <source>
        <dbReference type="EMBL" id="VFQ63831.1"/>
    </source>
</evidence>
<sequence>MLPEVPPSQLVQKVEPTKEQVFESPTPTAQEKLEEFMHLAAPILLTCVQHMSLEKLVLEKSKPTVNTLNSDTIV</sequence>
<dbReference type="EMBL" id="OOIL02000336">
    <property type="protein sequence ID" value="VFQ63831.1"/>
    <property type="molecule type" value="Genomic_DNA"/>
</dbReference>
<evidence type="ECO:0000313" key="3">
    <source>
        <dbReference type="Proteomes" id="UP000595140"/>
    </source>
</evidence>
<reference evidence="2 3" key="1">
    <citation type="submission" date="2018-04" db="EMBL/GenBank/DDBJ databases">
        <authorList>
            <person name="Vogel A."/>
        </authorList>
    </citation>
    <scope>NUCLEOTIDE SEQUENCE [LARGE SCALE GENOMIC DNA]</scope>
</reference>
<proteinExistence type="predicted"/>
<gene>
    <name evidence="2" type="ORF">CCAM_LOCUS5607</name>
</gene>
<keyword evidence="3" id="KW-1185">Reference proteome</keyword>
<protein>
    <submittedName>
        <fullName evidence="2">Uncharacterized protein</fullName>
    </submittedName>
</protein>
<accession>A0A484KD47</accession>
<feature type="region of interest" description="Disordered" evidence="1">
    <location>
        <begin position="1"/>
        <end position="25"/>
    </location>
</feature>
<evidence type="ECO:0000256" key="1">
    <source>
        <dbReference type="SAM" id="MobiDB-lite"/>
    </source>
</evidence>
<name>A0A484KD47_9ASTE</name>
<dbReference type="Proteomes" id="UP000595140">
    <property type="component" value="Unassembled WGS sequence"/>
</dbReference>
<organism evidence="2 3">
    <name type="scientific">Cuscuta campestris</name>
    <dbReference type="NCBI Taxonomy" id="132261"/>
    <lineage>
        <taxon>Eukaryota</taxon>
        <taxon>Viridiplantae</taxon>
        <taxon>Streptophyta</taxon>
        <taxon>Embryophyta</taxon>
        <taxon>Tracheophyta</taxon>
        <taxon>Spermatophyta</taxon>
        <taxon>Magnoliopsida</taxon>
        <taxon>eudicotyledons</taxon>
        <taxon>Gunneridae</taxon>
        <taxon>Pentapetalae</taxon>
        <taxon>asterids</taxon>
        <taxon>lamiids</taxon>
        <taxon>Solanales</taxon>
        <taxon>Convolvulaceae</taxon>
        <taxon>Cuscuteae</taxon>
        <taxon>Cuscuta</taxon>
        <taxon>Cuscuta subgen. Grammica</taxon>
        <taxon>Cuscuta sect. Cleistogrammica</taxon>
    </lineage>
</organism>